<protein>
    <recommendedName>
        <fullName evidence="4">Ubiquitin-like protease family profile domain-containing protein</fullName>
    </recommendedName>
</protein>
<reference evidence="2" key="2">
    <citation type="submission" date="2020-11" db="EMBL/GenBank/DDBJ databases">
        <authorList>
            <person name="McCartney M.A."/>
            <person name="Auch B."/>
            <person name="Kono T."/>
            <person name="Mallez S."/>
            <person name="Becker A."/>
            <person name="Gohl D.M."/>
            <person name="Silverstein K.A.T."/>
            <person name="Koren S."/>
            <person name="Bechman K.B."/>
            <person name="Herman A."/>
            <person name="Abrahante J.E."/>
            <person name="Garbe J."/>
        </authorList>
    </citation>
    <scope>NUCLEOTIDE SEQUENCE</scope>
    <source>
        <strain evidence="2">Duluth1</strain>
        <tissue evidence="2">Whole animal</tissue>
    </source>
</reference>
<feature type="region of interest" description="Disordered" evidence="1">
    <location>
        <begin position="176"/>
        <end position="223"/>
    </location>
</feature>
<dbReference type="Proteomes" id="UP000828390">
    <property type="component" value="Unassembled WGS sequence"/>
</dbReference>
<feature type="region of interest" description="Disordered" evidence="1">
    <location>
        <begin position="115"/>
        <end position="135"/>
    </location>
</feature>
<feature type="compositionally biased region" description="Basic and acidic residues" evidence="1">
    <location>
        <begin position="176"/>
        <end position="185"/>
    </location>
</feature>
<comment type="caution">
    <text evidence="2">The sequence shown here is derived from an EMBL/GenBank/DDBJ whole genome shotgun (WGS) entry which is preliminary data.</text>
</comment>
<proteinExistence type="predicted"/>
<accession>A0A9D4LTV9</accession>
<evidence type="ECO:0000256" key="1">
    <source>
        <dbReference type="SAM" id="MobiDB-lite"/>
    </source>
</evidence>
<feature type="compositionally biased region" description="Polar residues" evidence="1">
    <location>
        <begin position="125"/>
        <end position="135"/>
    </location>
</feature>
<dbReference type="AlphaFoldDB" id="A0A9D4LTV9"/>
<dbReference type="PANTHER" id="PTHR34718:SF2">
    <property type="entry name" value="PHD-TYPE DOMAIN-CONTAINING PROTEIN"/>
    <property type="match status" value="1"/>
</dbReference>
<evidence type="ECO:0000313" key="3">
    <source>
        <dbReference type="Proteomes" id="UP000828390"/>
    </source>
</evidence>
<name>A0A9D4LTV9_DREPO</name>
<evidence type="ECO:0000313" key="2">
    <source>
        <dbReference type="EMBL" id="KAH3863946.1"/>
    </source>
</evidence>
<dbReference type="EMBL" id="JAIWYP010000002">
    <property type="protein sequence ID" value="KAH3863946.1"/>
    <property type="molecule type" value="Genomic_DNA"/>
</dbReference>
<evidence type="ECO:0008006" key="4">
    <source>
        <dbReference type="Google" id="ProtNLM"/>
    </source>
</evidence>
<dbReference type="PANTHER" id="PTHR34718">
    <property type="entry name" value="PHD-TYPE DOMAIN-CONTAINING PROTEIN"/>
    <property type="match status" value="1"/>
</dbReference>
<feature type="compositionally biased region" description="Basic and acidic residues" evidence="1">
    <location>
        <begin position="195"/>
        <end position="214"/>
    </location>
</feature>
<reference evidence="2" key="1">
    <citation type="journal article" date="2019" name="bioRxiv">
        <title>The Genome of the Zebra Mussel, Dreissena polymorpha: A Resource for Invasive Species Research.</title>
        <authorList>
            <person name="McCartney M.A."/>
            <person name="Auch B."/>
            <person name="Kono T."/>
            <person name="Mallez S."/>
            <person name="Zhang Y."/>
            <person name="Obille A."/>
            <person name="Becker A."/>
            <person name="Abrahante J.E."/>
            <person name="Garbe J."/>
            <person name="Badalamenti J.P."/>
            <person name="Herman A."/>
            <person name="Mangelson H."/>
            <person name="Liachko I."/>
            <person name="Sullivan S."/>
            <person name="Sone E.D."/>
            <person name="Koren S."/>
            <person name="Silverstein K.A.T."/>
            <person name="Beckman K.B."/>
            <person name="Gohl D.M."/>
        </authorList>
    </citation>
    <scope>NUCLEOTIDE SEQUENCE</scope>
    <source>
        <strain evidence="2">Duluth1</strain>
        <tissue evidence="2">Whole animal</tissue>
    </source>
</reference>
<sequence length="223" mass="25772">MSSLHKQLQYIYGDISKYRRRYIVAQSQGTTVDCGAFAAANAYFLLKGMDPECIVINQRQLRSHLQLCLQNGLITVFPHMQKWKPIDKDAEKNAVKIQTPIPNDTNNEMQFEKATSKRTKKQLPHKNTQSHLDSATLQRTLETMKDSSELQKQYFQDQAEKAARKKELLIDLCESLQKHAADEKKTKRQKKKGEKTKMESETTKHGLERCETKRNTTQKNSQS</sequence>
<organism evidence="2 3">
    <name type="scientific">Dreissena polymorpha</name>
    <name type="common">Zebra mussel</name>
    <name type="synonym">Mytilus polymorpha</name>
    <dbReference type="NCBI Taxonomy" id="45954"/>
    <lineage>
        <taxon>Eukaryota</taxon>
        <taxon>Metazoa</taxon>
        <taxon>Spiralia</taxon>
        <taxon>Lophotrochozoa</taxon>
        <taxon>Mollusca</taxon>
        <taxon>Bivalvia</taxon>
        <taxon>Autobranchia</taxon>
        <taxon>Heteroconchia</taxon>
        <taxon>Euheterodonta</taxon>
        <taxon>Imparidentia</taxon>
        <taxon>Neoheterodontei</taxon>
        <taxon>Myida</taxon>
        <taxon>Dreissenoidea</taxon>
        <taxon>Dreissenidae</taxon>
        <taxon>Dreissena</taxon>
    </lineage>
</organism>
<keyword evidence="3" id="KW-1185">Reference proteome</keyword>
<gene>
    <name evidence="2" type="ORF">DPMN_026954</name>
</gene>